<evidence type="ECO:0000313" key="3">
    <source>
        <dbReference type="Proteomes" id="UP001295462"/>
    </source>
</evidence>
<feature type="transmembrane region" description="Helical" evidence="1">
    <location>
        <begin position="84"/>
        <end position="102"/>
    </location>
</feature>
<evidence type="ECO:0000256" key="1">
    <source>
        <dbReference type="SAM" id="Phobius"/>
    </source>
</evidence>
<dbReference type="AlphaFoldDB" id="A0AAU9QX56"/>
<evidence type="ECO:0000313" key="2">
    <source>
        <dbReference type="EMBL" id="CAH1601809.1"/>
    </source>
</evidence>
<dbReference type="Proteomes" id="UP001295462">
    <property type="component" value="Unassembled WGS sequence"/>
</dbReference>
<accession>A0AAU9QX56</accession>
<protein>
    <submittedName>
        <fullName evidence="2">Uncharacterized protein</fullName>
    </submittedName>
</protein>
<comment type="caution">
    <text evidence="2">The sequence shown here is derived from an EMBL/GenBank/DDBJ whole genome shotgun (WGS) entry which is preliminary data.</text>
</comment>
<name>A0AAU9QX56_9VIBR</name>
<gene>
    <name evidence="2" type="ORF">THF1A12_50228</name>
</gene>
<keyword evidence="1" id="KW-0472">Membrane</keyword>
<sequence length="141" mass="16278">MSIRFKLNSLAVAFLVVLHITGIYTNLDNWDWPIYLIGFIIGLPTFTLWWTGRQLIQISVMLVITGLGFYVGSSSSVHEFNRTIFVGIMSGFFAGVVPAFYLHRPRSYLILSSFYRFDNNHEKADLWSEKYIEATKKKGER</sequence>
<feature type="transmembrane region" description="Helical" evidence="1">
    <location>
        <begin position="7"/>
        <end position="26"/>
    </location>
</feature>
<keyword evidence="1" id="KW-0812">Transmembrane</keyword>
<reference evidence="2" key="1">
    <citation type="submission" date="2022-01" db="EMBL/GenBank/DDBJ databases">
        <authorList>
            <person name="Lagorce A."/>
        </authorList>
    </citation>
    <scope>NUCLEOTIDE SEQUENCE</scope>
    <source>
        <strain evidence="2">Th15_F1_A12</strain>
    </source>
</reference>
<keyword evidence="1" id="KW-1133">Transmembrane helix</keyword>
<feature type="transmembrane region" description="Helical" evidence="1">
    <location>
        <begin position="32"/>
        <end position="50"/>
    </location>
</feature>
<proteinExistence type="predicted"/>
<dbReference type="EMBL" id="CAKMUD010000105">
    <property type="protein sequence ID" value="CAH1601809.1"/>
    <property type="molecule type" value="Genomic_DNA"/>
</dbReference>
<organism evidence="2 3">
    <name type="scientific">Vibrio jasicida</name>
    <dbReference type="NCBI Taxonomy" id="766224"/>
    <lineage>
        <taxon>Bacteria</taxon>
        <taxon>Pseudomonadati</taxon>
        <taxon>Pseudomonadota</taxon>
        <taxon>Gammaproteobacteria</taxon>
        <taxon>Vibrionales</taxon>
        <taxon>Vibrionaceae</taxon>
        <taxon>Vibrio</taxon>
    </lineage>
</organism>
<feature type="transmembrane region" description="Helical" evidence="1">
    <location>
        <begin position="55"/>
        <end position="72"/>
    </location>
</feature>